<dbReference type="EMBL" id="JAYLLN010000001">
    <property type="protein sequence ID" value="MEI5983397.1"/>
    <property type="molecule type" value="Genomic_DNA"/>
</dbReference>
<evidence type="ECO:0000313" key="2">
    <source>
        <dbReference type="EMBL" id="MEI5983397.1"/>
    </source>
</evidence>
<proteinExistence type="predicted"/>
<protein>
    <recommendedName>
        <fullName evidence="4">Redox-active disulfide protein 2</fullName>
    </recommendedName>
</protein>
<organism evidence="2 3">
    <name type="scientific">Sphingobacterium tenebrionis</name>
    <dbReference type="NCBI Taxonomy" id="3111775"/>
    <lineage>
        <taxon>Bacteria</taxon>
        <taxon>Pseudomonadati</taxon>
        <taxon>Bacteroidota</taxon>
        <taxon>Sphingobacteriia</taxon>
        <taxon>Sphingobacteriales</taxon>
        <taxon>Sphingobacteriaceae</taxon>
        <taxon>Sphingobacterium</taxon>
    </lineage>
</organism>
<keyword evidence="3" id="KW-1185">Reference proteome</keyword>
<dbReference type="Proteomes" id="UP001363035">
    <property type="component" value="Unassembled WGS sequence"/>
</dbReference>
<keyword evidence="1" id="KW-0472">Membrane</keyword>
<keyword evidence="1" id="KW-1133">Transmembrane helix</keyword>
<reference evidence="2 3" key="1">
    <citation type="submission" date="2024-01" db="EMBL/GenBank/DDBJ databases">
        <title>Sphingobacterium tenebrionis sp. nov., a novel endophyte isolated from tenebrio molitor intestines.</title>
        <authorList>
            <person name="Zhang C."/>
        </authorList>
    </citation>
    <scope>NUCLEOTIDE SEQUENCE [LARGE SCALE GENOMIC DNA]</scope>
    <source>
        <strain evidence="2 3">PU5-4</strain>
    </source>
</reference>
<evidence type="ECO:0000313" key="3">
    <source>
        <dbReference type="Proteomes" id="UP001363035"/>
    </source>
</evidence>
<feature type="transmembrane region" description="Helical" evidence="1">
    <location>
        <begin position="49"/>
        <end position="66"/>
    </location>
</feature>
<evidence type="ECO:0008006" key="4">
    <source>
        <dbReference type="Google" id="ProtNLM"/>
    </source>
</evidence>
<feature type="transmembrane region" description="Helical" evidence="1">
    <location>
        <begin position="20"/>
        <end position="43"/>
    </location>
</feature>
<evidence type="ECO:0000256" key="1">
    <source>
        <dbReference type="SAM" id="Phobius"/>
    </source>
</evidence>
<name>A0ABU8I1H9_9SPHI</name>
<accession>A0ABU8I1H9</accession>
<comment type="caution">
    <text evidence="2">The sequence shown here is derived from an EMBL/GenBank/DDBJ whole genome shotgun (WGS) entry which is preliminary data.</text>
</comment>
<dbReference type="RefSeq" id="WP_336557030.1">
    <property type="nucleotide sequence ID" value="NZ_JAYLLN010000001.1"/>
</dbReference>
<sequence>MKQLSLRANSLGELIKKRKFLQMILLIGALVLTMMLTILHLYFFKNDMISFPVMLAAALFTLLPAYKRLGEINTEIKSRTDARRI</sequence>
<keyword evidence="1" id="KW-0812">Transmembrane</keyword>
<gene>
    <name evidence="2" type="ORF">VJ786_00645</name>
</gene>